<dbReference type="EMBL" id="CP014671">
    <property type="protein sequence ID" value="ANX04312.1"/>
    <property type="molecule type" value="Genomic_DNA"/>
</dbReference>
<dbReference type="Pfam" id="PF13439">
    <property type="entry name" value="Glyco_transf_4"/>
    <property type="match status" value="1"/>
</dbReference>
<dbReference type="KEGG" id="gbi:PG2T_09085"/>
<dbReference type="Pfam" id="PF00534">
    <property type="entry name" value="Glycos_transf_1"/>
    <property type="match status" value="1"/>
</dbReference>
<evidence type="ECO:0000313" key="3">
    <source>
        <dbReference type="EMBL" id="ANX04312.1"/>
    </source>
</evidence>
<feature type="domain" description="Glycosyl transferase family 1" evidence="1">
    <location>
        <begin position="205"/>
        <end position="353"/>
    </location>
</feature>
<dbReference type="InterPro" id="IPR001296">
    <property type="entry name" value="Glyco_trans_1"/>
</dbReference>
<name>A0A1B1YUA0_9GAMM</name>
<dbReference type="PANTHER" id="PTHR12526">
    <property type="entry name" value="GLYCOSYLTRANSFERASE"/>
    <property type="match status" value="1"/>
</dbReference>
<protein>
    <recommendedName>
        <fullName evidence="5">Glycosyl transferase</fullName>
    </recommendedName>
</protein>
<organism evidence="3 4">
    <name type="scientific">Immundisolibacter cernigliae</name>
    <dbReference type="NCBI Taxonomy" id="1810504"/>
    <lineage>
        <taxon>Bacteria</taxon>
        <taxon>Pseudomonadati</taxon>
        <taxon>Pseudomonadota</taxon>
        <taxon>Gammaproteobacteria</taxon>
        <taxon>Immundisolibacterales</taxon>
        <taxon>Immundisolibacteraceae</taxon>
        <taxon>Immundisolibacter</taxon>
    </lineage>
</organism>
<reference evidence="4" key="1">
    <citation type="submission" date="2016-03" db="EMBL/GenBank/DDBJ databases">
        <title>Complete genome sequence of Solimmundus cernigliae, representing a novel lineage of polycyclic aromatic hydrocarbon degraders within the Gammaproteobacteria.</title>
        <authorList>
            <person name="Singleton D.R."/>
            <person name="Dickey A.N."/>
            <person name="Scholl E.H."/>
            <person name="Wright F.A."/>
            <person name="Aitken M.D."/>
        </authorList>
    </citation>
    <scope>NUCLEOTIDE SEQUENCE [LARGE SCALE GENOMIC DNA]</scope>
    <source>
        <strain evidence="4">TR3.2</strain>
    </source>
</reference>
<evidence type="ECO:0000313" key="4">
    <source>
        <dbReference type="Proteomes" id="UP000092952"/>
    </source>
</evidence>
<dbReference type="Gene3D" id="3.40.50.2000">
    <property type="entry name" value="Glycogen Phosphorylase B"/>
    <property type="match status" value="2"/>
</dbReference>
<dbReference type="GO" id="GO:0016757">
    <property type="term" value="F:glycosyltransferase activity"/>
    <property type="evidence" value="ECO:0007669"/>
    <property type="project" value="UniProtKB-ARBA"/>
</dbReference>
<dbReference type="InParanoid" id="A0A1B1YUA0"/>
<evidence type="ECO:0008006" key="5">
    <source>
        <dbReference type="Google" id="ProtNLM"/>
    </source>
</evidence>
<dbReference type="SUPFAM" id="SSF53756">
    <property type="entry name" value="UDP-Glycosyltransferase/glycogen phosphorylase"/>
    <property type="match status" value="1"/>
</dbReference>
<dbReference type="RefSeq" id="WP_068804393.1">
    <property type="nucleotide sequence ID" value="NZ_CP014671.1"/>
</dbReference>
<keyword evidence="4" id="KW-1185">Reference proteome</keyword>
<dbReference type="Proteomes" id="UP000092952">
    <property type="component" value="Chromosome"/>
</dbReference>
<dbReference type="STRING" id="1810504.PG2T_09085"/>
<gene>
    <name evidence="3" type="ORF">PG2T_09085</name>
</gene>
<dbReference type="InterPro" id="IPR028098">
    <property type="entry name" value="Glyco_trans_4-like_N"/>
</dbReference>
<sequence>MARIAILVSSWPRGAIQRLMLNLAAEFAAAGHRVDLLAPRGQPPAEGLPDGVRLLELAPRLASLPGVRRHKRWFVPLALPALVAYLGRERPAALLSGGEWPNVVSLLGRRLAGGSTRMVVSEHIHVGASTAGTAQRKRRHLLPWLMARLYPRAAAVVAVSEGVRQDLLARFPLSPAQVHTIYNPVITPALLAARDAPLDDPWFTPGAPPVLLNVAQLRVQKDQATLLRAFAQIRQQRPARLLILGEGNQRGPLETLARELGIAADVRLAGFVPNPLAYMRRAAVFVLSSAWEGLPTVLIEALACGCPVVSSDCPSGPREILDGGRYGRLTPVGDANTLAAAIVANLHAPINRVGLEERGMAFSAASAAGQYLRLLLPQSINLSAPNS</sequence>
<feature type="domain" description="Glycosyltransferase subfamily 4-like N-terminal" evidence="2">
    <location>
        <begin position="17"/>
        <end position="185"/>
    </location>
</feature>
<dbReference type="PANTHER" id="PTHR12526:SF638">
    <property type="entry name" value="SPORE COAT PROTEIN SA"/>
    <property type="match status" value="1"/>
</dbReference>
<proteinExistence type="predicted"/>
<evidence type="ECO:0000259" key="2">
    <source>
        <dbReference type="Pfam" id="PF13439"/>
    </source>
</evidence>
<evidence type="ECO:0000259" key="1">
    <source>
        <dbReference type="Pfam" id="PF00534"/>
    </source>
</evidence>
<dbReference type="AlphaFoldDB" id="A0A1B1YUA0"/>
<dbReference type="FunCoup" id="A0A1B1YUA0">
    <property type="interactions" value="251"/>
</dbReference>
<dbReference type="CDD" id="cd03811">
    <property type="entry name" value="GT4_GT28_WabH-like"/>
    <property type="match status" value="1"/>
</dbReference>
<accession>A0A1B1YUA0</accession>